<evidence type="ECO:0000313" key="2">
    <source>
        <dbReference type="EMBL" id="SDI76146.1"/>
    </source>
</evidence>
<protein>
    <recommendedName>
        <fullName evidence="4">Dihydrodipicolinate reductase</fullName>
    </recommendedName>
</protein>
<feature type="chain" id="PRO_5011678432" description="Dihydrodipicolinate reductase" evidence="1">
    <location>
        <begin position="20"/>
        <end position="119"/>
    </location>
</feature>
<evidence type="ECO:0008006" key="4">
    <source>
        <dbReference type="Google" id="ProtNLM"/>
    </source>
</evidence>
<keyword evidence="1" id="KW-0732">Signal</keyword>
<dbReference type="OrthoDB" id="7874348at2"/>
<dbReference type="AlphaFoldDB" id="A0A1G8N7U6"/>
<reference evidence="2 3" key="1">
    <citation type="submission" date="2016-10" db="EMBL/GenBank/DDBJ databases">
        <authorList>
            <person name="de Groot N.N."/>
        </authorList>
    </citation>
    <scope>NUCLEOTIDE SEQUENCE [LARGE SCALE GENOMIC DNA]</scope>
    <source>
        <strain evidence="2 3">DSM 28010</strain>
    </source>
</reference>
<dbReference type="EMBL" id="FNEB01000005">
    <property type="protein sequence ID" value="SDI76146.1"/>
    <property type="molecule type" value="Genomic_DNA"/>
</dbReference>
<proteinExistence type="predicted"/>
<evidence type="ECO:0000313" key="3">
    <source>
        <dbReference type="Proteomes" id="UP000199340"/>
    </source>
</evidence>
<sequence length="119" mass="13314">MIRSFVMFAGFLLATPVLAEGFQTVRDKGKFLSLVSGKDLRIPLWGITLKVMPDGKITGSALGRPVTGAWQWQEGYFCRDLTWGERELGPNCQEVKVQGRTVRFTSDRGEGMFADLTLR</sequence>
<dbReference type="Proteomes" id="UP000199340">
    <property type="component" value="Unassembled WGS sequence"/>
</dbReference>
<accession>A0A1G8N7U6</accession>
<gene>
    <name evidence="2" type="ORF">SAMN05421850_10597</name>
</gene>
<dbReference type="STRING" id="490829.SAMN05421850_10597"/>
<dbReference type="RefSeq" id="WP_090028723.1">
    <property type="nucleotide sequence ID" value="NZ_FNEB01000005.1"/>
</dbReference>
<keyword evidence="3" id="KW-1185">Reference proteome</keyword>
<organism evidence="2 3">
    <name type="scientific">Lutimaribacter saemankumensis</name>
    <dbReference type="NCBI Taxonomy" id="490829"/>
    <lineage>
        <taxon>Bacteria</taxon>
        <taxon>Pseudomonadati</taxon>
        <taxon>Pseudomonadota</taxon>
        <taxon>Alphaproteobacteria</taxon>
        <taxon>Rhodobacterales</taxon>
        <taxon>Roseobacteraceae</taxon>
        <taxon>Lutimaribacter</taxon>
    </lineage>
</organism>
<evidence type="ECO:0000256" key="1">
    <source>
        <dbReference type="SAM" id="SignalP"/>
    </source>
</evidence>
<feature type="signal peptide" evidence="1">
    <location>
        <begin position="1"/>
        <end position="19"/>
    </location>
</feature>
<name>A0A1G8N7U6_9RHOB</name>